<organism evidence="2 3">
    <name type="scientific">Candidatus Nanosyncoccus nanoralicus</name>
    <dbReference type="NCBI Taxonomy" id="2171996"/>
    <lineage>
        <taxon>Bacteria</taxon>
        <taxon>Candidatus Saccharimonadota</taxon>
        <taxon>Candidatus Nanosyncoccalia</taxon>
        <taxon>Candidatus Nanosyncoccales</taxon>
        <taxon>Candidatus Nanosyncoccaceae</taxon>
        <taxon>Candidatus Nanosyncoccus</taxon>
    </lineage>
</organism>
<keyword evidence="3" id="KW-1185">Reference proteome</keyword>
<evidence type="ECO:0000313" key="2">
    <source>
        <dbReference type="EMBL" id="RYC73847.1"/>
    </source>
</evidence>
<dbReference type="RefSeq" id="WP_195157071.1">
    <property type="nucleotide sequence ID" value="NZ_PRLL01000003.1"/>
</dbReference>
<dbReference type="EMBL" id="PRLL01000003">
    <property type="protein sequence ID" value="RYC73847.1"/>
    <property type="molecule type" value="Genomic_DNA"/>
</dbReference>
<evidence type="ECO:0000256" key="1">
    <source>
        <dbReference type="SAM" id="Phobius"/>
    </source>
</evidence>
<keyword evidence="1" id="KW-0812">Transmembrane</keyword>
<dbReference type="Proteomes" id="UP001191004">
    <property type="component" value="Unassembled WGS sequence"/>
</dbReference>
<evidence type="ECO:0008006" key="4">
    <source>
        <dbReference type="Google" id="ProtNLM"/>
    </source>
</evidence>
<dbReference type="PANTHER" id="PTHR37826">
    <property type="entry name" value="FLOTILLIN BAND_7_5 DOMAIN PROTEIN"/>
    <property type="match status" value="1"/>
</dbReference>
<feature type="transmembrane region" description="Helical" evidence="1">
    <location>
        <begin position="370"/>
        <end position="391"/>
    </location>
</feature>
<comment type="caution">
    <text evidence="2">The sequence shown here is derived from an EMBL/GenBank/DDBJ whole genome shotgun (WGS) entry which is preliminary data.</text>
</comment>
<accession>A0ABY0FKF3</accession>
<reference evidence="2 3" key="2">
    <citation type="journal article" date="2020" name="Cell Rep.">
        <title>Acquisition and Adaptation of Ultra-small Parasitic Reduced Genome Bacteria to Mammalian Hosts.</title>
        <authorList>
            <person name="McLean J.S."/>
            <person name="Bor B."/>
            <person name="Kerns K.A."/>
            <person name="Liu Q."/>
            <person name="To T.T."/>
            <person name="Solden L."/>
            <person name="Hendrickson E.L."/>
            <person name="Wrighton K."/>
            <person name="Shi W."/>
            <person name="He X."/>
        </authorList>
    </citation>
    <scope>NUCLEOTIDE SEQUENCE [LARGE SCALE GENOMIC DNA]</scope>
    <source>
        <strain evidence="2 3">TM7_KMM_G3_1_HOT_351</strain>
    </source>
</reference>
<sequence>MAETETQDQAYVDNGVKVVQTDVDNKDGQVKCPKCGSTDISTNAATGQLRCNFCRFEFEPQKLEMETDISKLSGTTIGSGAQDIVADTKDQITLKCSSCGAEVVIDTASANQARCHWCRNTLSLNQQIPNGAIPDMVLAFKVKKDEAKKAIEDFVGKRKFYAHPKFRQEFTTNNIMGVYFPYMVVDLNAHSHLTGLGEHQTRSYSEGSGEHRVTYYDADLYQVGRDFDLTIHGLSIESNKDRLDTTNKTKTNNIINSIMPFDVENSVKYDSNYLKGFTSERRDSNITELTPIITERAKDIARFSANASLKNYDRGVSWQSEQLDIKGQQWKAAYLPVWLYSYQEDKGDRKLLHYVAVNARTKESMGSVPIYLPKLFLFAFLVELLGVFGFIKLDFDYDFLLLLVGPLYFFYIYTKYRNQNARDQYETETKTNVTNLKTMDQFVEHRTRLRNSKIENQNNTTVRGASMNLKKKTGLGLDLDLKNFAADQLSSITDQFLK</sequence>
<name>A0ABY0FKF3_9BACT</name>
<feature type="transmembrane region" description="Helical" evidence="1">
    <location>
        <begin position="397"/>
        <end position="414"/>
    </location>
</feature>
<keyword evidence="1" id="KW-1133">Transmembrane helix</keyword>
<protein>
    <recommendedName>
        <fullName evidence="4">TFIIB-type zinc ribbon-containing protein</fullName>
    </recommendedName>
</protein>
<keyword evidence="1" id="KW-0472">Membrane</keyword>
<gene>
    <name evidence="2" type="ORF">G3KMM_00187</name>
</gene>
<proteinExistence type="predicted"/>
<dbReference type="PANTHER" id="PTHR37826:SF3">
    <property type="entry name" value="J DOMAIN-CONTAINING PROTEIN"/>
    <property type="match status" value="1"/>
</dbReference>
<reference evidence="2 3" key="1">
    <citation type="journal article" date="2018" name="bioRxiv">
        <title>Evidence of independent acquisition and adaption of ultra-small bacteria to human hosts across the highly diverse yet reduced genomes of the phylum Saccharibacteria.</title>
        <authorList>
            <person name="McLean J.S."/>
            <person name="Bor B."/>
            <person name="To T.T."/>
            <person name="Liu Q."/>
            <person name="Kearns K.A."/>
            <person name="Solden L.M."/>
            <person name="Wrighton K.C."/>
            <person name="He X."/>
            <person name="Shi W."/>
        </authorList>
    </citation>
    <scope>NUCLEOTIDE SEQUENCE [LARGE SCALE GENOMIC DNA]</scope>
    <source>
        <strain evidence="2 3">TM7_KMM_G3_1_HOT_351</strain>
    </source>
</reference>
<evidence type="ECO:0000313" key="3">
    <source>
        <dbReference type="Proteomes" id="UP001191004"/>
    </source>
</evidence>